<dbReference type="AlphaFoldDB" id="A0AAD2A5J2"/>
<dbReference type="Proteomes" id="UP000834106">
    <property type="component" value="Chromosome 18"/>
</dbReference>
<protein>
    <submittedName>
        <fullName evidence="1">Uncharacterized protein</fullName>
    </submittedName>
</protein>
<accession>A0AAD2A5J2</accession>
<proteinExistence type="predicted"/>
<name>A0AAD2A5J2_9LAMI</name>
<gene>
    <name evidence="1" type="ORF">FPE_LOCUS29231</name>
</gene>
<reference evidence="1" key="1">
    <citation type="submission" date="2023-05" db="EMBL/GenBank/DDBJ databases">
        <authorList>
            <person name="Huff M."/>
        </authorList>
    </citation>
    <scope>NUCLEOTIDE SEQUENCE</scope>
</reference>
<sequence>MNQTLLPNSSTLLHLLEIPRLMIFPTGMIRISTLRWMKEEVTPLMLRLLQPPLLFQIYSGNEDYSILPSWVYLIGRMCTIVSLKVLVTLLVWDSNFLPVNHSL</sequence>
<keyword evidence="2" id="KW-1185">Reference proteome</keyword>
<evidence type="ECO:0000313" key="1">
    <source>
        <dbReference type="EMBL" id="CAI9781801.1"/>
    </source>
</evidence>
<evidence type="ECO:0000313" key="2">
    <source>
        <dbReference type="Proteomes" id="UP000834106"/>
    </source>
</evidence>
<organism evidence="1 2">
    <name type="scientific">Fraxinus pennsylvanica</name>
    <dbReference type="NCBI Taxonomy" id="56036"/>
    <lineage>
        <taxon>Eukaryota</taxon>
        <taxon>Viridiplantae</taxon>
        <taxon>Streptophyta</taxon>
        <taxon>Embryophyta</taxon>
        <taxon>Tracheophyta</taxon>
        <taxon>Spermatophyta</taxon>
        <taxon>Magnoliopsida</taxon>
        <taxon>eudicotyledons</taxon>
        <taxon>Gunneridae</taxon>
        <taxon>Pentapetalae</taxon>
        <taxon>asterids</taxon>
        <taxon>lamiids</taxon>
        <taxon>Lamiales</taxon>
        <taxon>Oleaceae</taxon>
        <taxon>Oleeae</taxon>
        <taxon>Fraxinus</taxon>
    </lineage>
</organism>
<dbReference type="EMBL" id="OU503053">
    <property type="protein sequence ID" value="CAI9781801.1"/>
    <property type="molecule type" value="Genomic_DNA"/>
</dbReference>